<feature type="domain" description="DUF2427" evidence="3">
    <location>
        <begin position="59"/>
        <end position="157"/>
    </location>
</feature>
<evidence type="ECO:0000256" key="2">
    <source>
        <dbReference type="SAM" id="Phobius"/>
    </source>
</evidence>
<evidence type="ECO:0000259" key="4">
    <source>
        <dbReference type="Pfam" id="PF10355"/>
    </source>
</evidence>
<dbReference type="AlphaFoldDB" id="A0A9X0BBM8"/>
<proteinExistence type="predicted"/>
<dbReference type="Proteomes" id="UP001147747">
    <property type="component" value="Unassembled WGS sequence"/>
</dbReference>
<feature type="domain" description="Protein YTP1-like C-terminal" evidence="4">
    <location>
        <begin position="274"/>
        <end position="560"/>
    </location>
</feature>
<feature type="transmembrane region" description="Helical" evidence="2">
    <location>
        <begin position="349"/>
        <end position="369"/>
    </location>
</feature>
<feature type="transmembrane region" description="Helical" evidence="2">
    <location>
        <begin position="269"/>
        <end position="288"/>
    </location>
</feature>
<dbReference type="EMBL" id="JAPZBU010000005">
    <property type="protein sequence ID" value="KAJ5403739.1"/>
    <property type="molecule type" value="Genomic_DNA"/>
</dbReference>
<dbReference type="PANTHER" id="PTHR31685:SF3">
    <property type="entry name" value="INTEGRAL MEMBRANE PROTEIN (AFU_ORTHOLOGUE AFUA_6G12730)"/>
    <property type="match status" value="1"/>
</dbReference>
<feature type="transmembrane region" description="Helical" evidence="2">
    <location>
        <begin position="139"/>
        <end position="159"/>
    </location>
</feature>
<feature type="transmembrane region" description="Helical" evidence="2">
    <location>
        <begin position="440"/>
        <end position="457"/>
    </location>
</feature>
<accession>A0A9X0BBM8</accession>
<dbReference type="InterPro" id="IPR018825">
    <property type="entry name" value="DUF2427"/>
</dbReference>
<dbReference type="Pfam" id="PF10348">
    <property type="entry name" value="DUF2427"/>
    <property type="match status" value="1"/>
</dbReference>
<keyword evidence="6" id="KW-1185">Reference proteome</keyword>
<gene>
    <name evidence="5" type="ORF">N7509_003610</name>
</gene>
<keyword evidence="2" id="KW-1133">Transmembrane helix</keyword>
<dbReference type="Pfam" id="PF10355">
    <property type="entry name" value="Ytp1"/>
    <property type="match status" value="1"/>
</dbReference>
<reference evidence="5" key="1">
    <citation type="submission" date="2022-12" db="EMBL/GenBank/DDBJ databases">
        <authorList>
            <person name="Petersen C."/>
        </authorList>
    </citation>
    <scope>NUCLEOTIDE SEQUENCE</scope>
    <source>
        <strain evidence="5">IBT 29677</strain>
    </source>
</reference>
<feature type="transmembrane region" description="Helical" evidence="2">
    <location>
        <begin position="73"/>
        <end position="94"/>
    </location>
</feature>
<reference evidence="5" key="2">
    <citation type="journal article" date="2023" name="IMA Fungus">
        <title>Comparative genomic study of the Penicillium genus elucidates a diverse pangenome and 15 lateral gene transfer events.</title>
        <authorList>
            <person name="Petersen C."/>
            <person name="Sorensen T."/>
            <person name="Nielsen M.R."/>
            <person name="Sondergaard T.E."/>
            <person name="Sorensen J.L."/>
            <person name="Fitzpatrick D.A."/>
            <person name="Frisvad J.C."/>
            <person name="Nielsen K.L."/>
        </authorList>
    </citation>
    <scope>NUCLEOTIDE SEQUENCE</scope>
    <source>
        <strain evidence="5">IBT 29677</strain>
    </source>
</reference>
<feature type="transmembrane region" description="Helical" evidence="2">
    <location>
        <begin position="381"/>
        <end position="399"/>
    </location>
</feature>
<protein>
    <recommendedName>
        <fullName evidence="7">Integral membrane protein</fullName>
    </recommendedName>
</protein>
<evidence type="ECO:0000256" key="1">
    <source>
        <dbReference type="SAM" id="MobiDB-lite"/>
    </source>
</evidence>
<dbReference type="GeneID" id="81367227"/>
<dbReference type="PANTHER" id="PTHR31685">
    <property type="entry name" value="INTEGRAL MEMBRANE PROTEIN (AFU_ORTHOLOGUE AFUA_6G12730)-RELATED"/>
    <property type="match status" value="1"/>
</dbReference>
<evidence type="ECO:0000313" key="6">
    <source>
        <dbReference type="Proteomes" id="UP001147747"/>
    </source>
</evidence>
<feature type="compositionally biased region" description="Low complexity" evidence="1">
    <location>
        <begin position="190"/>
        <end position="203"/>
    </location>
</feature>
<evidence type="ECO:0008006" key="7">
    <source>
        <dbReference type="Google" id="ProtNLM"/>
    </source>
</evidence>
<feature type="transmembrane region" description="Helical" evidence="2">
    <location>
        <begin position="537"/>
        <end position="559"/>
    </location>
</feature>
<sequence>MKLLTRPAYETLLFVSLAIAHDNDGSMDIDTTMRAVDVHASSIIANPTAPVARNSQDQGPTSYFSYGEYSSTILAHIVLMTIGWCFILPAVVLLSTGRSRLALPLHFLFLVFNALSLLFGIIYNSQTPDLYEYNAHPKIGWIVSCVMTSQIVLALIFVYNGRGESKLRQWRSFNRVAFIPVATDEQQYHSSGESTQGTESSLSIRSPPLSDYDSQADYDGFENPEDPHPLRRWLNISVVNRFLAKPMSGKASDSILRISNSLYDVIDRIILPFGFIAIVTGAVTYGGIFKSGEIFNGLAHFIKGGIFFWYGILTLGRFIGAWADLGWAWNKKPPESVVGWKAKVPSGEFVESFVIWLYGTSNVFLEHLAGWGKEWTVSDMQHVSISIMFFGGGLVGMLFESQRIRDMLNNTLLRLRPLPCESDEEFWQPPKSQGAHINPMPALIIMLLGLMMGSHHHDSMTSTMVHKQWGNMLVGFAIARGMTYVLLFLRPSTSYLPARPPTEIVAAFCLISGGLIFMLSARQVIESMEFYELDAMFTFTVGMGFTAFIMSLVVLNIAIRAWALNRASEGTQNRPLS</sequence>
<evidence type="ECO:0000313" key="5">
    <source>
        <dbReference type="EMBL" id="KAJ5403739.1"/>
    </source>
</evidence>
<comment type="caution">
    <text evidence="5">The sequence shown here is derived from an EMBL/GenBank/DDBJ whole genome shotgun (WGS) entry which is preliminary data.</text>
</comment>
<feature type="transmembrane region" description="Helical" evidence="2">
    <location>
        <begin position="101"/>
        <end position="123"/>
    </location>
</feature>
<keyword evidence="2" id="KW-0472">Membrane</keyword>
<dbReference type="OrthoDB" id="4005299at2759"/>
<evidence type="ECO:0000259" key="3">
    <source>
        <dbReference type="Pfam" id="PF10348"/>
    </source>
</evidence>
<feature type="transmembrane region" description="Helical" evidence="2">
    <location>
        <begin position="469"/>
        <end position="489"/>
    </location>
</feature>
<feature type="region of interest" description="Disordered" evidence="1">
    <location>
        <begin position="187"/>
        <end position="206"/>
    </location>
</feature>
<keyword evidence="2" id="KW-0812">Transmembrane</keyword>
<dbReference type="InterPro" id="IPR018827">
    <property type="entry name" value="YTP1_C"/>
</dbReference>
<dbReference type="RefSeq" id="XP_056490981.1">
    <property type="nucleotide sequence ID" value="XM_056628247.1"/>
</dbReference>
<feature type="transmembrane region" description="Helical" evidence="2">
    <location>
        <begin position="501"/>
        <end position="525"/>
    </location>
</feature>
<dbReference type="Gene3D" id="1.20.120.1770">
    <property type="match status" value="1"/>
</dbReference>
<organism evidence="5 6">
    <name type="scientific">Penicillium cosmopolitanum</name>
    <dbReference type="NCBI Taxonomy" id="1131564"/>
    <lineage>
        <taxon>Eukaryota</taxon>
        <taxon>Fungi</taxon>
        <taxon>Dikarya</taxon>
        <taxon>Ascomycota</taxon>
        <taxon>Pezizomycotina</taxon>
        <taxon>Eurotiomycetes</taxon>
        <taxon>Eurotiomycetidae</taxon>
        <taxon>Eurotiales</taxon>
        <taxon>Aspergillaceae</taxon>
        <taxon>Penicillium</taxon>
    </lineage>
</organism>
<feature type="transmembrane region" description="Helical" evidence="2">
    <location>
        <begin position="308"/>
        <end position="329"/>
    </location>
</feature>
<name>A0A9X0BBM8_9EURO</name>